<dbReference type="GO" id="GO:0005524">
    <property type="term" value="F:ATP binding"/>
    <property type="evidence" value="ECO:0007669"/>
    <property type="project" value="UniProtKB-KW"/>
</dbReference>
<dbReference type="GO" id="GO:0016887">
    <property type="term" value="F:ATP hydrolysis activity"/>
    <property type="evidence" value="ECO:0007669"/>
    <property type="project" value="InterPro"/>
</dbReference>
<dbReference type="PANTHER" id="PTHR42939:SF1">
    <property type="entry name" value="ABC TRANSPORTER ATP-BINDING PROTEIN ALBC-RELATED"/>
    <property type="match status" value="1"/>
</dbReference>
<dbReference type="SMART" id="SM00382">
    <property type="entry name" value="AAA"/>
    <property type="match status" value="1"/>
</dbReference>
<sequence length="295" mass="32911">MIKCKDLSKKYHSAHALTNLSCDIKENTITGVIGRNGAGKTTFMKLVAGYLKKTTGEIQVMGENPFTSLKVSANTIFIDDQMSFPTSLNLEELLDSFAMFYPNWNMPLAKELMTYFKLPQNTYIQNLSKGMRSTFHAIIGFAARCPLTIYDEPTTGMDAAVRKDFYRALLKDYLAFPRTILISSHYLDEIENLLEDVLIIHEKHTFLHTSVSKLKESVIGVKGEKGAVESFMLMHEKLSCTETMPGFVMAVVKTSGNVYQSKHPNLTFTNLSANEAFVNLTAPSEGGIDRVFTGS</sequence>
<dbReference type="KEGG" id="panc:E2636_00550"/>
<dbReference type="OrthoDB" id="9804819at2"/>
<evidence type="ECO:0000256" key="3">
    <source>
        <dbReference type="ARBA" id="ARBA00022840"/>
    </source>
</evidence>
<dbReference type="SUPFAM" id="SSF52540">
    <property type="entry name" value="P-loop containing nucleoside triphosphate hydrolases"/>
    <property type="match status" value="1"/>
</dbReference>
<dbReference type="CDD" id="cd03230">
    <property type="entry name" value="ABC_DR_subfamily_A"/>
    <property type="match status" value="1"/>
</dbReference>
<evidence type="ECO:0000259" key="4">
    <source>
        <dbReference type="PROSITE" id="PS50893"/>
    </source>
</evidence>
<dbReference type="Pfam" id="PF00005">
    <property type="entry name" value="ABC_tran"/>
    <property type="match status" value="1"/>
</dbReference>
<keyword evidence="1" id="KW-0813">Transport</keyword>
<dbReference type="Proteomes" id="UP000294292">
    <property type="component" value="Chromosome"/>
</dbReference>
<organism evidence="5 6">
    <name type="scientific">Paenisporosarcina antarctica</name>
    <dbReference type="NCBI Taxonomy" id="417367"/>
    <lineage>
        <taxon>Bacteria</taxon>
        <taxon>Bacillati</taxon>
        <taxon>Bacillota</taxon>
        <taxon>Bacilli</taxon>
        <taxon>Bacillales</taxon>
        <taxon>Caryophanaceae</taxon>
        <taxon>Paenisporosarcina</taxon>
    </lineage>
</organism>
<name>A0A4P6ZUU5_9BACL</name>
<keyword evidence="6" id="KW-1185">Reference proteome</keyword>
<dbReference type="Gene3D" id="3.40.50.300">
    <property type="entry name" value="P-loop containing nucleotide triphosphate hydrolases"/>
    <property type="match status" value="1"/>
</dbReference>
<keyword evidence="2" id="KW-0547">Nucleotide-binding</keyword>
<dbReference type="RefSeq" id="WP_134208068.1">
    <property type="nucleotide sequence ID" value="NZ_CP038015.1"/>
</dbReference>
<proteinExistence type="predicted"/>
<dbReference type="AlphaFoldDB" id="A0A4P6ZUU5"/>
<keyword evidence="3 5" id="KW-0067">ATP-binding</keyword>
<accession>A0A4P6ZUU5</accession>
<evidence type="ECO:0000313" key="6">
    <source>
        <dbReference type="Proteomes" id="UP000294292"/>
    </source>
</evidence>
<dbReference type="EMBL" id="CP038015">
    <property type="protein sequence ID" value="QBP39738.1"/>
    <property type="molecule type" value="Genomic_DNA"/>
</dbReference>
<gene>
    <name evidence="5" type="ORF">E2636_00550</name>
</gene>
<dbReference type="InterPro" id="IPR027417">
    <property type="entry name" value="P-loop_NTPase"/>
</dbReference>
<dbReference type="PANTHER" id="PTHR42939">
    <property type="entry name" value="ABC TRANSPORTER ATP-BINDING PROTEIN ALBC-RELATED"/>
    <property type="match status" value="1"/>
</dbReference>
<protein>
    <submittedName>
        <fullName evidence="5">ABC transporter ATP-binding protein</fullName>
    </submittedName>
</protein>
<dbReference type="InterPro" id="IPR003593">
    <property type="entry name" value="AAA+_ATPase"/>
</dbReference>
<reference evidence="5 6" key="1">
    <citation type="submission" date="2019-03" db="EMBL/GenBank/DDBJ databases">
        <title>Complete genome sequence of Paenisporosarcina antarctica CGMCC 1.6503T.</title>
        <authorList>
            <person name="Rong J.-C."/>
            <person name="Chi N.-Y."/>
            <person name="Zhang Q.-F."/>
        </authorList>
    </citation>
    <scope>NUCLEOTIDE SEQUENCE [LARGE SCALE GENOMIC DNA]</scope>
    <source>
        <strain evidence="5 6">CGMCC 1.6503</strain>
    </source>
</reference>
<dbReference type="InterPro" id="IPR051782">
    <property type="entry name" value="ABC_Transporter_VariousFunc"/>
</dbReference>
<dbReference type="PROSITE" id="PS50893">
    <property type="entry name" value="ABC_TRANSPORTER_2"/>
    <property type="match status" value="1"/>
</dbReference>
<dbReference type="InterPro" id="IPR003439">
    <property type="entry name" value="ABC_transporter-like_ATP-bd"/>
</dbReference>
<feature type="domain" description="ABC transporter" evidence="4">
    <location>
        <begin position="2"/>
        <end position="227"/>
    </location>
</feature>
<evidence type="ECO:0000256" key="2">
    <source>
        <dbReference type="ARBA" id="ARBA00022741"/>
    </source>
</evidence>
<evidence type="ECO:0000256" key="1">
    <source>
        <dbReference type="ARBA" id="ARBA00022448"/>
    </source>
</evidence>
<evidence type="ECO:0000313" key="5">
    <source>
        <dbReference type="EMBL" id="QBP39738.1"/>
    </source>
</evidence>